<evidence type="ECO:0000313" key="4">
    <source>
        <dbReference type="Proteomes" id="UP000322530"/>
    </source>
</evidence>
<feature type="compositionally biased region" description="Polar residues" evidence="1">
    <location>
        <begin position="210"/>
        <end position="224"/>
    </location>
</feature>
<evidence type="ECO:0000256" key="1">
    <source>
        <dbReference type="SAM" id="MobiDB-lite"/>
    </source>
</evidence>
<dbReference type="Proteomes" id="UP000322530">
    <property type="component" value="Unassembled WGS sequence"/>
</dbReference>
<feature type="compositionally biased region" description="Low complexity" evidence="1">
    <location>
        <begin position="225"/>
        <end position="239"/>
    </location>
</feature>
<protein>
    <recommendedName>
        <fullName evidence="5">PsbP C-terminal domain-containing protein</fullName>
    </recommendedName>
</protein>
<feature type="transmembrane region" description="Helical" evidence="2">
    <location>
        <begin position="177"/>
        <end position="199"/>
    </location>
</feature>
<organism evidence="3 4">
    <name type="scientific">Dictyobacter arantiisoli</name>
    <dbReference type="NCBI Taxonomy" id="2014874"/>
    <lineage>
        <taxon>Bacteria</taxon>
        <taxon>Bacillati</taxon>
        <taxon>Chloroflexota</taxon>
        <taxon>Ktedonobacteria</taxon>
        <taxon>Ktedonobacterales</taxon>
        <taxon>Dictyobacteraceae</taxon>
        <taxon>Dictyobacter</taxon>
    </lineage>
</organism>
<sequence>MFCGYCGSAATPPTTEEQLSFPPTPNMPAYYATGTFNPDPHPTPPPTADQSYLSQSALTQPRLFAQSGQFTPRPTGTISAAQPEQPSLLTAASSEQSDFHQSDFHQGETEAIMMPASSPQMGYAGAYGHTPNAPAANLPYPLTPYPNQHNYGIASQPQLPYYPAGQQQRRVPQSSTILILCICLLVVAISTISILAFTMSHGSSPEKTHTGPTGSATPHTQPTVAPTAIPSPTALSPTPTAIPTPVPDAGFVYCGVECAPSGFMDEYPQGWQLSVPAGVVGMQFVNPQQPVQTVLFKSADNPTGASATALLANELQASYASKPGFQAPNPPTGQAVTIGGETWTAVGILYQGDNQQAVQVTVCTTVHQGKLFILEFQASQDQFAQVSTAYYNIMIGKFQFTNSNTNPAVG</sequence>
<keyword evidence="2" id="KW-0472">Membrane</keyword>
<comment type="caution">
    <text evidence="3">The sequence shown here is derived from an EMBL/GenBank/DDBJ whole genome shotgun (WGS) entry which is preliminary data.</text>
</comment>
<feature type="region of interest" description="Disordered" evidence="1">
    <location>
        <begin position="11"/>
        <end position="52"/>
    </location>
</feature>
<feature type="region of interest" description="Disordered" evidence="1">
    <location>
        <begin position="201"/>
        <end position="241"/>
    </location>
</feature>
<evidence type="ECO:0000313" key="3">
    <source>
        <dbReference type="EMBL" id="GCF10768.1"/>
    </source>
</evidence>
<accession>A0A5A5THT0</accession>
<evidence type="ECO:0008006" key="5">
    <source>
        <dbReference type="Google" id="ProtNLM"/>
    </source>
</evidence>
<keyword evidence="2" id="KW-0812">Transmembrane</keyword>
<dbReference type="EMBL" id="BIXY01000082">
    <property type="protein sequence ID" value="GCF10768.1"/>
    <property type="molecule type" value="Genomic_DNA"/>
</dbReference>
<reference evidence="3 4" key="1">
    <citation type="submission" date="2019-01" db="EMBL/GenBank/DDBJ databases">
        <title>Draft genome sequence of Dictyobacter sp. Uno17.</title>
        <authorList>
            <person name="Wang C.M."/>
            <person name="Zheng Y."/>
            <person name="Sakai Y."/>
            <person name="Abe K."/>
            <person name="Yokota A."/>
            <person name="Yabe S."/>
        </authorList>
    </citation>
    <scope>NUCLEOTIDE SEQUENCE [LARGE SCALE GENOMIC DNA]</scope>
    <source>
        <strain evidence="3 4">Uno17</strain>
    </source>
</reference>
<keyword evidence="4" id="KW-1185">Reference proteome</keyword>
<name>A0A5A5THT0_9CHLR</name>
<evidence type="ECO:0000256" key="2">
    <source>
        <dbReference type="SAM" id="Phobius"/>
    </source>
</evidence>
<dbReference type="AlphaFoldDB" id="A0A5A5THT0"/>
<proteinExistence type="predicted"/>
<gene>
    <name evidence="3" type="ORF">KDI_43320</name>
</gene>
<keyword evidence="2" id="KW-1133">Transmembrane helix</keyword>